<evidence type="ECO:0000313" key="2">
    <source>
        <dbReference type="Proteomes" id="UP000789759"/>
    </source>
</evidence>
<sequence>MFYLSQKKKTDSTSEFRGVNDATINALRWKADKPSNFAIKATGNFAHINNGKPKPMLCLDLEKRLLKTEKWLDLALRTGKFFADICESLCRRDIKSTN</sequence>
<gene>
    <name evidence="1" type="ORF">CPELLU_LOCUS17183</name>
</gene>
<accession>A0A9N9JTR8</accession>
<dbReference type="EMBL" id="CAJVQA010028063">
    <property type="protein sequence ID" value="CAG8793637.1"/>
    <property type="molecule type" value="Genomic_DNA"/>
</dbReference>
<dbReference type="AlphaFoldDB" id="A0A9N9JTR8"/>
<comment type="caution">
    <text evidence="1">The sequence shown here is derived from an EMBL/GenBank/DDBJ whole genome shotgun (WGS) entry which is preliminary data.</text>
</comment>
<dbReference type="Proteomes" id="UP000789759">
    <property type="component" value="Unassembled WGS sequence"/>
</dbReference>
<reference evidence="1" key="1">
    <citation type="submission" date="2021-06" db="EMBL/GenBank/DDBJ databases">
        <authorList>
            <person name="Kallberg Y."/>
            <person name="Tangrot J."/>
            <person name="Rosling A."/>
        </authorList>
    </citation>
    <scope>NUCLEOTIDE SEQUENCE</scope>
    <source>
        <strain evidence="1">FL966</strain>
    </source>
</reference>
<proteinExistence type="predicted"/>
<organism evidence="1 2">
    <name type="scientific">Cetraspora pellucida</name>
    <dbReference type="NCBI Taxonomy" id="1433469"/>
    <lineage>
        <taxon>Eukaryota</taxon>
        <taxon>Fungi</taxon>
        <taxon>Fungi incertae sedis</taxon>
        <taxon>Mucoromycota</taxon>
        <taxon>Glomeromycotina</taxon>
        <taxon>Glomeromycetes</taxon>
        <taxon>Diversisporales</taxon>
        <taxon>Gigasporaceae</taxon>
        <taxon>Cetraspora</taxon>
    </lineage>
</organism>
<keyword evidence="2" id="KW-1185">Reference proteome</keyword>
<name>A0A9N9JTR8_9GLOM</name>
<evidence type="ECO:0000313" key="1">
    <source>
        <dbReference type="EMBL" id="CAG8793637.1"/>
    </source>
</evidence>
<protein>
    <submittedName>
        <fullName evidence="1">4086_t:CDS:1</fullName>
    </submittedName>
</protein>
<dbReference type="OrthoDB" id="10511486at2759"/>